<dbReference type="GO" id="GO:0003824">
    <property type="term" value="F:catalytic activity"/>
    <property type="evidence" value="ECO:0007669"/>
    <property type="project" value="InterPro"/>
</dbReference>
<dbReference type="Gene3D" id="3.30.1540.10">
    <property type="entry name" value="formyl-coa transferase, domain 3"/>
    <property type="match status" value="1"/>
</dbReference>
<dbReference type="PANTHER" id="PTHR48228:SF5">
    <property type="entry name" value="ALPHA-METHYLACYL-COA RACEMASE"/>
    <property type="match status" value="1"/>
</dbReference>
<dbReference type="InterPro" id="IPR003673">
    <property type="entry name" value="CoA-Trfase_fam_III"/>
</dbReference>
<dbReference type="EMBL" id="NAJN01000126">
    <property type="protein sequence ID" value="TKA78795.1"/>
    <property type="molecule type" value="Genomic_DNA"/>
</dbReference>
<dbReference type="AlphaFoldDB" id="A0A4U0XUP3"/>
<feature type="region of interest" description="Disordered" evidence="2">
    <location>
        <begin position="796"/>
        <end position="823"/>
    </location>
</feature>
<dbReference type="SUPFAM" id="SSF51726">
    <property type="entry name" value="UROD/MetE-like"/>
    <property type="match status" value="1"/>
</dbReference>
<dbReference type="InterPro" id="IPR018811">
    <property type="entry name" value="MRX11"/>
</dbReference>
<name>A0A4U0XUP3_9PEZI</name>
<dbReference type="InterPro" id="IPR023606">
    <property type="entry name" value="CoA-Trfase_III_dom_1_sf"/>
</dbReference>
<gene>
    <name evidence="3" type="ORF">B0A49_01687</name>
</gene>
<dbReference type="Pfam" id="PF02515">
    <property type="entry name" value="CoA_transf_3"/>
    <property type="match status" value="1"/>
</dbReference>
<dbReference type="SUPFAM" id="SSF89796">
    <property type="entry name" value="CoA-transferase family III (CaiB/BaiF)"/>
    <property type="match status" value="1"/>
</dbReference>
<organism evidence="3 4">
    <name type="scientific">Cryomyces minteri</name>
    <dbReference type="NCBI Taxonomy" id="331657"/>
    <lineage>
        <taxon>Eukaryota</taxon>
        <taxon>Fungi</taxon>
        <taxon>Dikarya</taxon>
        <taxon>Ascomycota</taxon>
        <taxon>Pezizomycotina</taxon>
        <taxon>Dothideomycetes</taxon>
        <taxon>Dothideomycetes incertae sedis</taxon>
        <taxon>Cryomyces</taxon>
    </lineage>
</organism>
<dbReference type="Gene3D" id="3.20.20.210">
    <property type="match status" value="1"/>
</dbReference>
<dbReference type="InterPro" id="IPR038071">
    <property type="entry name" value="UROD/MetE-like_sf"/>
</dbReference>
<proteinExistence type="inferred from homology"/>
<reference evidence="3 4" key="1">
    <citation type="submission" date="2017-03" db="EMBL/GenBank/DDBJ databases">
        <title>Genomes of endolithic fungi from Antarctica.</title>
        <authorList>
            <person name="Coleine C."/>
            <person name="Masonjones S."/>
            <person name="Stajich J.E."/>
        </authorList>
    </citation>
    <scope>NUCLEOTIDE SEQUENCE [LARGE SCALE GENOMIC DNA]</scope>
    <source>
        <strain evidence="3 4">CCFEE 5187</strain>
    </source>
</reference>
<dbReference type="STRING" id="331657.A0A4U0XUP3"/>
<dbReference type="Gene3D" id="6.10.140.330">
    <property type="match status" value="1"/>
</dbReference>
<evidence type="ECO:0008006" key="5">
    <source>
        <dbReference type="Google" id="ProtNLM"/>
    </source>
</evidence>
<dbReference type="Pfam" id="PF10306">
    <property type="entry name" value="FLILHELTA"/>
    <property type="match status" value="1"/>
</dbReference>
<dbReference type="InterPro" id="IPR050509">
    <property type="entry name" value="CoA-transferase_III"/>
</dbReference>
<feature type="compositionally biased region" description="Low complexity" evidence="2">
    <location>
        <begin position="992"/>
        <end position="1010"/>
    </location>
</feature>
<dbReference type="Gene3D" id="3.40.50.10540">
    <property type="entry name" value="Crotonobetainyl-coa:carnitine coa-transferase, domain 1"/>
    <property type="match status" value="1"/>
</dbReference>
<keyword evidence="4" id="KW-1185">Reference proteome</keyword>
<dbReference type="Proteomes" id="UP000308768">
    <property type="component" value="Unassembled WGS sequence"/>
</dbReference>
<accession>A0A4U0XUP3</accession>
<feature type="compositionally biased region" description="Low complexity" evidence="2">
    <location>
        <begin position="801"/>
        <end position="815"/>
    </location>
</feature>
<dbReference type="OrthoDB" id="1053771at2759"/>
<evidence type="ECO:0000256" key="1">
    <source>
        <dbReference type="ARBA" id="ARBA00008383"/>
    </source>
</evidence>
<comment type="caution">
    <text evidence="3">The sequence shown here is derived from an EMBL/GenBank/DDBJ whole genome shotgun (WGS) entry which is preliminary data.</text>
</comment>
<feature type="compositionally biased region" description="Gly residues" evidence="2">
    <location>
        <begin position="982"/>
        <end position="991"/>
    </location>
</feature>
<sequence length="1019" mass="110734">MPIPTEVVGSLPRPTYLQKAFADYDAGRISLSDLQSEQDKAAKDSVERMEATGSQLVTDGEQRASSFATYPIIDTLGGAGLADNLKADGQYFAIFDDGHHRQLPRLTKGPLKYRTYASDYFKKSKLYAKKCGMKQAVIAPSMLYLLYPLDGEVEGYPKSEFVKDLVNECEKDIRTCFDAGAARVSIDFTEGRLAAKNDKRNPWTGAHLLKTFVDLNNQVLDRFSAAERKNIGIHTCPGGDCDSVHSFDVDYHELLPSMFQMNAGYFLIQLASEKDKEKVYKEIGETIRKDANGVKQVAFIGVVNPLDPNVETPEQIRDAILTASKYIPTDQLGATDDCGFSPFSIDVKPKHGSPDFARDIAFKKISNRVKGVQMASEKLGPFTGLLLADYGADILRIDRAHPSAHSSTPPPPTADLLTRHKSSIAVNLKTPAGIDLVKSLVPTVDIVIDPFRPGVLEKCGLSPEKVLLRLNPRLIVARMTGFRRDGKYAAMAGHDINYIAVSGVLALLGRKNEKPYAPANIMGDFAGGGAMCFMGILLALLAREGSGLGQVVEANMVDGSNYLASMPRLGLRHPIWDRPRGDNLLDGGCPYYDTYETRDGKFMSVGALEPQFFAALLKGLEIDPASLPGPREDRNTWPALADLFTKTFKSKSRAEWEAVFDGTDACCTPVLTYPELERGGFDQRPPVTLKGSPGIAIADGENERPAAEGVGIGIEGEGWVSKGLPPGKDGEEKLAKWMGWMRGRQYDLVDGGLVKVEMGRNPYAKLSDAPSNKAMSQHLWLRAQRALLPARLRRPHVRFESSNPPSNSTSSASASKTPQSRLDRSLSRLPPFLRKYALPLRNAPVTHVTAFLLLHEITAVVPLLGLTATFHYANWMPPYISEGKWVAEGAEKFGRYFRRKGWLGDQEGGGKGKWWGRGEGGVRIVAEVATAWAITKALLPARLVLSVWATPWFARWTVIPVVNGIKAVFRRRGAKAVPSGAAGTGAVGAGAAGQSVAGPPASGPAKSAAVCEAVKEPPT</sequence>
<evidence type="ECO:0000313" key="3">
    <source>
        <dbReference type="EMBL" id="TKA78795.1"/>
    </source>
</evidence>
<comment type="similarity">
    <text evidence="1">Belongs to the CoA-transferase III family.</text>
</comment>
<evidence type="ECO:0000256" key="2">
    <source>
        <dbReference type="SAM" id="MobiDB-lite"/>
    </source>
</evidence>
<feature type="region of interest" description="Disordered" evidence="2">
    <location>
        <begin position="978"/>
        <end position="1019"/>
    </location>
</feature>
<dbReference type="PANTHER" id="PTHR48228">
    <property type="entry name" value="SUCCINYL-COA--D-CITRAMALATE COA-TRANSFERASE"/>
    <property type="match status" value="1"/>
</dbReference>
<protein>
    <recommendedName>
        <fullName evidence="5">Cobalamin-independent methionine synthase MetE C-terminal/archaeal domain-containing protein</fullName>
    </recommendedName>
</protein>
<evidence type="ECO:0000313" key="4">
    <source>
        <dbReference type="Proteomes" id="UP000308768"/>
    </source>
</evidence>
<dbReference type="InterPro" id="IPR044855">
    <property type="entry name" value="CoA-Trfase_III_dom3_sf"/>
</dbReference>